<name>A0A8B6G7R1_MYTGA</name>
<dbReference type="AlphaFoldDB" id="A0A8B6G7R1"/>
<accession>A0A8B6G7R1</accession>
<dbReference type="OrthoDB" id="407630at2759"/>
<evidence type="ECO:0000256" key="1">
    <source>
        <dbReference type="SAM" id="MobiDB-lite"/>
    </source>
</evidence>
<gene>
    <name evidence="2" type="ORF">MGAL_10B079659</name>
</gene>
<feature type="region of interest" description="Disordered" evidence="1">
    <location>
        <begin position="150"/>
        <end position="183"/>
    </location>
</feature>
<evidence type="ECO:0000313" key="2">
    <source>
        <dbReference type="EMBL" id="VDI59979.1"/>
    </source>
</evidence>
<feature type="compositionally biased region" description="Basic and acidic residues" evidence="1">
    <location>
        <begin position="684"/>
        <end position="703"/>
    </location>
</feature>
<keyword evidence="3" id="KW-1185">Reference proteome</keyword>
<feature type="compositionally biased region" description="Polar residues" evidence="1">
    <location>
        <begin position="155"/>
        <end position="167"/>
    </location>
</feature>
<protein>
    <submittedName>
        <fullName evidence="2">Uncharacterized protein</fullName>
    </submittedName>
</protein>
<evidence type="ECO:0000313" key="3">
    <source>
        <dbReference type="Proteomes" id="UP000596742"/>
    </source>
</evidence>
<comment type="caution">
    <text evidence="2">The sequence shown here is derived from an EMBL/GenBank/DDBJ whole genome shotgun (WGS) entry which is preliminary data.</text>
</comment>
<sequence length="726" mass="80759">MTTHDYILDESTGQFRPASFLDEKDQTLKTTLSDPKETTAVYDTTETNTLGYQHLPKPELNHGILHHHISCTKIKSTLTSTPTNSTAYTSSVSWKLPWFNKVFISSDGNPAVKSHQGEANIVSSHENRKLVTCAITKVVSSLHQKNVVSPYPSKSVGSQFSKSNGISPKNDVPSKASSEKSVRIDKTASSSLVQNIQTKHARKQKLIPYYSLYDKDLPHKRLPKDTQIDQSTAVPISIPSTVIQSPVMSKATTNATVNILVPSSLYKQTDFTADGFNCASDRYGIASKQSGKVQKLTPYHSLYDISLPHKRLAKDTQNEQSITVPISIPSTVIQSPATSKDTTNATVNILVPSPLYKQNDLTADGFNCASDRYGIASKQSGKVQKLTLYHSLYDKNLPHKRLTKDPQNYQSITVPISIPSTFIQRQSQATSQATTNATVDSLPPSPLFKQNDLNSDGCNCISRGCNCASDGYGIKIDSVYSLREDYTVPEKAHQNTRSFLRYGSETETDDEGEQATYFRDQFYSKVQKEKVKLNEVAKKDERLRKPCFVVLHDLKGKSGLHSRCTSCCKKYVVRSLCQRIFSKAMILKKELFTYKRKHIRSYKKSIHKKPTQTTQQVTKCCTTLASNTPISCISTSGYAPIINTSLAAHVVTTSPLPFHSFYIKSKSGTKEYGDESRVFTASNKTEHDISEYEQKVGRGENDHAPTLSKRARIEKGARSSGKVKRR</sequence>
<feature type="region of interest" description="Disordered" evidence="1">
    <location>
        <begin position="683"/>
        <end position="726"/>
    </location>
</feature>
<dbReference type="Proteomes" id="UP000596742">
    <property type="component" value="Unassembled WGS sequence"/>
</dbReference>
<dbReference type="EMBL" id="UYJE01007988">
    <property type="protein sequence ID" value="VDI59979.1"/>
    <property type="molecule type" value="Genomic_DNA"/>
</dbReference>
<proteinExistence type="predicted"/>
<organism evidence="2 3">
    <name type="scientific">Mytilus galloprovincialis</name>
    <name type="common">Mediterranean mussel</name>
    <dbReference type="NCBI Taxonomy" id="29158"/>
    <lineage>
        <taxon>Eukaryota</taxon>
        <taxon>Metazoa</taxon>
        <taxon>Spiralia</taxon>
        <taxon>Lophotrochozoa</taxon>
        <taxon>Mollusca</taxon>
        <taxon>Bivalvia</taxon>
        <taxon>Autobranchia</taxon>
        <taxon>Pteriomorphia</taxon>
        <taxon>Mytilida</taxon>
        <taxon>Mytiloidea</taxon>
        <taxon>Mytilidae</taxon>
        <taxon>Mytilinae</taxon>
        <taxon>Mytilus</taxon>
    </lineage>
</organism>
<reference evidence="2" key="1">
    <citation type="submission" date="2018-11" db="EMBL/GenBank/DDBJ databases">
        <authorList>
            <person name="Alioto T."/>
            <person name="Alioto T."/>
        </authorList>
    </citation>
    <scope>NUCLEOTIDE SEQUENCE</scope>
</reference>